<keyword evidence="2" id="KW-1185">Reference proteome</keyword>
<protein>
    <recommendedName>
        <fullName evidence="3">Nucleotidyltransferase</fullName>
    </recommendedName>
</protein>
<sequence>MSRLDDIQNLLDGIEERLGVRILYAVESGSRAWGFASPDSDYDIRFIYAWPQCEYAKIGEVRDTIELPIEDDLDAGGWDVRKALSLLKKSNGPLVEWLHSPIVYRAEEGFLKEWRRVLGEVFSPYAQVCHYRGLARQMWMGSLQGEGAKAKSYLYCLRATACAEWVLQRRTPPPVEFSEVREVLPDRLTSELEQMLEAKAQSGEKDTGRRYEEIDAYLAEKCSENGGLEELSTPPKVASVLDDLYVKTISKPKRSELLFKESYTLDRVRKKDMLIFEAVAGSKAFGTNVEGSDEDLRGIFIAPPLFHGGLDQIQQVKDAKGDEVYFELGRVVDLLISNNPNLMELLAMPEDCVRYRHPVMDLLKPELFLSKRCEQSFGGYALGQIKKARGLNKKVMNPEPEKRKTLSDFCYVLEGQGSRPLMEWLGEQGMDQSDCGLVAVNHSPGTYALFHDPEIHYRGIFSPRDPDAVLCSSVPREAKPLAWVSVNEDAFKAHCKNHEAYWKWVKNRNEQRYLTNAQHDKGYDSKNMMHTLRLLDMAEEIATEGVIRVRRPNRDFLLKVRSGEFEYDELLAMAEEKMQRISEAYARSSLPEDVDRVKAVELLAEMRSVFGN</sequence>
<accession>A0ABP9V331</accession>
<evidence type="ECO:0000313" key="1">
    <source>
        <dbReference type="EMBL" id="GAA5495722.1"/>
    </source>
</evidence>
<proteinExistence type="predicted"/>
<dbReference type="Proteomes" id="UP001424741">
    <property type="component" value="Unassembled WGS sequence"/>
</dbReference>
<dbReference type="InterPro" id="IPR018775">
    <property type="entry name" value="RlaP"/>
</dbReference>
<dbReference type="PANTHER" id="PTHR34817:SF2">
    <property type="entry name" value="NUCLEOTIDYLTRANSFERASE"/>
    <property type="match status" value="1"/>
</dbReference>
<dbReference type="Pfam" id="PF10127">
    <property type="entry name" value="RlaP"/>
    <property type="match status" value="2"/>
</dbReference>
<gene>
    <name evidence="1" type="ORF">Rhal01_01901</name>
</gene>
<organism evidence="1 2">
    <name type="scientific">Rubritalea halochordaticola</name>
    <dbReference type="NCBI Taxonomy" id="714537"/>
    <lineage>
        <taxon>Bacteria</taxon>
        <taxon>Pseudomonadati</taxon>
        <taxon>Verrucomicrobiota</taxon>
        <taxon>Verrucomicrobiia</taxon>
        <taxon>Verrucomicrobiales</taxon>
        <taxon>Rubritaleaceae</taxon>
        <taxon>Rubritalea</taxon>
    </lineage>
</organism>
<dbReference type="RefSeq" id="WP_346188472.1">
    <property type="nucleotide sequence ID" value="NZ_BAABRL010000005.1"/>
</dbReference>
<comment type="caution">
    <text evidence="1">The sequence shown here is derived from an EMBL/GenBank/DDBJ whole genome shotgun (WGS) entry which is preliminary data.</text>
</comment>
<evidence type="ECO:0008006" key="3">
    <source>
        <dbReference type="Google" id="ProtNLM"/>
    </source>
</evidence>
<evidence type="ECO:0000313" key="2">
    <source>
        <dbReference type="Proteomes" id="UP001424741"/>
    </source>
</evidence>
<reference evidence="1 2" key="1">
    <citation type="submission" date="2024-02" db="EMBL/GenBank/DDBJ databases">
        <title>Rubritalea halochordaticola NBRC 107102.</title>
        <authorList>
            <person name="Ichikawa N."/>
            <person name="Katano-Makiyama Y."/>
            <person name="Hidaka K."/>
        </authorList>
    </citation>
    <scope>NUCLEOTIDE SEQUENCE [LARGE SCALE GENOMIC DNA]</scope>
    <source>
        <strain evidence="1 2">NBRC 107102</strain>
    </source>
</reference>
<dbReference type="EMBL" id="BAABRL010000005">
    <property type="protein sequence ID" value="GAA5495722.1"/>
    <property type="molecule type" value="Genomic_DNA"/>
</dbReference>
<dbReference type="PANTHER" id="PTHR34817">
    <property type="entry name" value="NUCLEOTIDYLTRANSFERASE"/>
    <property type="match status" value="1"/>
</dbReference>
<name>A0ABP9V331_9BACT</name>